<dbReference type="InterPro" id="IPR018086">
    <property type="entry name" value="NADH_UbQ_OxRdtase_su1_CS"/>
</dbReference>
<keyword evidence="7" id="KW-0560">Oxidoreductase</keyword>
<dbReference type="AlphaFoldDB" id="F2LXM8"/>
<dbReference type="HOGENOM" id="CLU_015134_0_1_7"/>
<keyword evidence="5" id="KW-0874">Quinone</keyword>
<protein>
    <recommendedName>
        <fullName evidence="5">NADH-quinone oxidoreductase subunit H</fullName>
        <ecNumber evidence="5">7.1.1.-</ecNumber>
    </recommendedName>
    <alternativeName>
        <fullName evidence="5">NADH dehydrogenase I subunit H</fullName>
    </alternativeName>
    <alternativeName>
        <fullName evidence="5">NDH-1 subunit H</fullName>
    </alternativeName>
</protein>
<keyword evidence="3 5" id="KW-1133">Transmembrane helix</keyword>
<keyword evidence="8" id="KW-1185">Reference proteome</keyword>
<keyword evidence="2 5" id="KW-0812">Transmembrane</keyword>
<feature type="transmembrane region" description="Helical" evidence="5">
    <location>
        <begin position="239"/>
        <end position="260"/>
    </location>
</feature>
<dbReference type="GO" id="GO:0016655">
    <property type="term" value="F:oxidoreductase activity, acting on NAD(P)H, quinone or similar compound as acceptor"/>
    <property type="evidence" value="ECO:0007669"/>
    <property type="project" value="UniProtKB-UniRule"/>
</dbReference>
<feature type="transmembrane region" description="Helical" evidence="5">
    <location>
        <begin position="6"/>
        <end position="26"/>
    </location>
</feature>
<dbReference type="GO" id="GO:0009060">
    <property type="term" value="P:aerobic respiration"/>
    <property type="evidence" value="ECO:0007669"/>
    <property type="project" value="TreeGrafter"/>
</dbReference>
<dbReference type="OrthoDB" id="9803734at2"/>
<dbReference type="EC" id="7.1.1.-" evidence="5"/>
<keyword evidence="5" id="KW-1278">Translocase</keyword>
<evidence type="ECO:0000313" key="8">
    <source>
        <dbReference type="Proteomes" id="UP000008139"/>
    </source>
</evidence>
<gene>
    <name evidence="5" type="primary">nuoH</name>
    <name evidence="7" type="ordered locus">Hipma_0237</name>
</gene>
<keyword evidence="5" id="KW-1003">Cell membrane</keyword>
<feature type="transmembrane region" description="Helical" evidence="5">
    <location>
        <begin position="304"/>
        <end position="327"/>
    </location>
</feature>
<keyword evidence="4 5" id="KW-0472">Membrane</keyword>
<dbReference type="PANTHER" id="PTHR11432:SF3">
    <property type="entry name" value="NADH-UBIQUINONE OXIDOREDUCTASE CHAIN 1"/>
    <property type="match status" value="1"/>
</dbReference>
<keyword evidence="5" id="KW-0997">Cell inner membrane</keyword>
<feature type="transmembrane region" description="Helical" evidence="5">
    <location>
        <begin position="272"/>
        <end position="292"/>
    </location>
</feature>
<keyword evidence="5" id="KW-0830">Ubiquinone</keyword>
<evidence type="ECO:0000313" key="7">
    <source>
        <dbReference type="EMBL" id="AEA33214.1"/>
    </source>
</evidence>
<dbReference type="PANTHER" id="PTHR11432">
    <property type="entry name" value="NADH DEHYDROGENASE SUBUNIT 1"/>
    <property type="match status" value="1"/>
</dbReference>
<dbReference type="HAMAP" id="MF_01350">
    <property type="entry name" value="NDH1_NuoH"/>
    <property type="match status" value="1"/>
</dbReference>
<dbReference type="STRING" id="760142.Hipma_0237"/>
<evidence type="ECO:0000256" key="1">
    <source>
        <dbReference type="ARBA" id="ARBA00004141"/>
    </source>
</evidence>
<comment type="function">
    <text evidence="5">NDH-1 shuttles electrons from NADH, via FMN and iron-sulfur (Fe-S) centers, to quinones in the respiratory chain. The immediate electron acceptor for the enzyme in this species is believed to be ubiquinone. Couples the redox reaction to proton translocation (for every two electrons transferred, four hydrogen ions are translocated across the cytoplasmic membrane), and thus conserves the redox energy in a proton gradient. This subunit may bind ubiquinone.</text>
</comment>
<dbReference type="Proteomes" id="UP000008139">
    <property type="component" value="Chromosome"/>
</dbReference>
<organism evidence="7 8">
    <name type="scientific">Hippea maritima (strain ATCC 700847 / DSM 10411 / MH2)</name>
    <dbReference type="NCBI Taxonomy" id="760142"/>
    <lineage>
        <taxon>Bacteria</taxon>
        <taxon>Pseudomonadati</taxon>
        <taxon>Campylobacterota</taxon>
        <taxon>Desulfurellia</taxon>
        <taxon>Desulfurellales</taxon>
        <taxon>Hippeaceae</taxon>
        <taxon>Hippea</taxon>
    </lineage>
</organism>
<feature type="transmembrane region" description="Helical" evidence="5">
    <location>
        <begin position="116"/>
        <end position="138"/>
    </location>
</feature>
<evidence type="ECO:0000256" key="3">
    <source>
        <dbReference type="ARBA" id="ARBA00022989"/>
    </source>
</evidence>
<dbReference type="InterPro" id="IPR001694">
    <property type="entry name" value="NADH_UbQ_OxRdtase_su1/FPO"/>
</dbReference>
<dbReference type="GO" id="GO:0003954">
    <property type="term" value="F:NADH dehydrogenase activity"/>
    <property type="evidence" value="ECO:0007669"/>
    <property type="project" value="TreeGrafter"/>
</dbReference>
<dbReference type="FunCoup" id="F2LXM8">
    <property type="interactions" value="140"/>
</dbReference>
<reference evidence="7 8" key="1">
    <citation type="journal article" date="2011" name="Stand. Genomic Sci.">
        <title>Complete genome sequence of the thermophilic sulfur-reducer Hippea maritima type strain (MH(2)).</title>
        <authorList>
            <person name="Huntemann M."/>
            <person name="Lu M."/>
            <person name="Nolan M."/>
            <person name="Lapidus A."/>
            <person name="Lucas S."/>
            <person name="Hammon N."/>
            <person name="Deshpande S."/>
            <person name="Cheng J.F."/>
            <person name="Tapia R."/>
            <person name="Han C."/>
            <person name="Goodwin L."/>
            <person name="Pitluck S."/>
            <person name="Liolios K."/>
            <person name="Pagani I."/>
            <person name="Ivanova N."/>
            <person name="Ovchinikova G."/>
            <person name="Pati A."/>
            <person name="Chen A."/>
            <person name="Palaniappan K."/>
            <person name="Land M."/>
            <person name="Hauser L."/>
            <person name="Jeffries C.D."/>
            <person name="Detter J.C."/>
            <person name="Brambilla E.M."/>
            <person name="Rohde M."/>
            <person name="Spring S."/>
            <person name="Goker M."/>
            <person name="Woyke T."/>
            <person name="Bristow J."/>
            <person name="Eisen J.A."/>
            <person name="Markowitz V."/>
            <person name="Hugenholtz P."/>
            <person name="Kyrpides N.C."/>
            <person name="Klenk H.P."/>
            <person name="Mavromatis K."/>
        </authorList>
    </citation>
    <scope>NUCLEOTIDE SEQUENCE [LARGE SCALE GENOMIC DNA]</scope>
    <source>
        <strain evidence="8">ATCC 700847 / DSM 10411 / MH2</strain>
    </source>
</reference>
<name>F2LXM8_HIPMA</name>
<evidence type="ECO:0000256" key="6">
    <source>
        <dbReference type="RuleBase" id="RU000471"/>
    </source>
</evidence>
<dbReference type="GO" id="GO:0005886">
    <property type="term" value="C:plasma membrane"/>
    <property type="evidence" value="ECO:0007669"/>
    <property type="project" value="UniProtKB-SubCell"/>
</dbReference>
<sequence>MEVLIAIVKLVVVVSVLSVYVMYATWYERKVIGHMQQRIGPKRVGPYGLLQPIADTIKSFWKEDLIPDRADKPLFWVAPLIAASLPFAAAVAIPFGPPIHLSSGKVFYLSVFHSKIDILYILAMLGMASFGVLTAGIASGGSKYSMTGSQREAAQVVSYEAILALALLNPILMAHSLDLTKIVEAQKHLWFVFYQPFAFVAFVIAMIAATARVPFDLPEAEPELVAGHMTEFSGLKMGMFFFGQYVTIFVVSALASIVFLGGWSGPILPGFVWYWIKILAFIFMFTWFWGTFPRYRYDQLMNIAWKALLPLMVLNILWTGFALAIGLPVY</sequence>
<comment type="catalytic activity">
    <reaction evidence="5">
        <text>a quinone + NADH + 5 H(+)(in) = a quinol + NAD(+) + 4 H(+)(out)</text>
        <dbReference type="Rhea" id="RHEA:57888"/>
        <dbReference type="ChEBI" id="CHEBI:15378"/>
        <dbReference type="ChEBI" id="CHEBI:24646"/>
        <dbReference type="ChEBI" id="CHEBI:57540"/>
        <dbReference type="ChEBI" id="CHEBI:57945"/>
        <dbReference type="ChEBI" id="CHEBI:132124"/>
    </reaction>
</comment>
<dbReference type="EMBL" id="CP002606">
    <property type="protein sequence ID" value="AEA33214.1"/>
    <property type="molecule type" value="Genomic_DNA"/>
</dbReference>
<evidence type="ECO:0000256" key="5">
    <source>
        <dbReference type="HAMAP-Rule" id="MF_01350"/>
    </source>
</evidence>
<comment type="subcellular location">
    <subcellularLocation>
        <location evidence="5">Cell inner membrane</location>
        <topology evidence="5">Multi-pass membrane protein</topology>
    </subcellularLocation>
    <subcellularLocation>
        <location evidence="6">Cell membrane</location>
        <topology evidence="6">Multi-pass membrane protein</topology>
    </subcellularLocation>
    <subcellularLocation>
        <location evidence="1">Membrane</location>
        <topology evidence="1">Multi-pass membrane protein</topology>
    </subcellularLocation>
</comment>
<dbReference type="GO" id="GO:0048038">
    <property type="term" value="F:quinone binding"/>
    <property type="evidence" value="ECO:0007669"/>
    <property type="project" value="UniProtKB-KW"/>
</dbReference>
<dbReference type="NCBIfam" id="NF004741">
    <property type="entry name" value="PRK06076.1-2"/>
    <property type="match status" value="1"/>
</dbReference>
<dbReference type="InParanoid" id="F2LXM8"/>
<dbReference type="RefSeq" id="WP_013681258.1">
    <property type="nucleotide sequence ID" value="NC_015318.1"/>
</dbReference>
<accession>F2LXM8</accession>
<feature type="transmembrane region" description="Helical" evidence="5">
    <location>
        <begin position="74"/>
        <end position="96"/>
    </location>
</feature>
<dbReference type="Pfam" id="PF00146">
    <property type="entry name" value="NADHdh"/>
    <property type="match status" value="1"/>
</dbReference>
<comment type="subunit">
    <text evidence="5">NDH-1 is composed of 14 different subunits. Subunits NuoA, H, J, K, L, M, N constitute the membrane sector of the complex.</text>
</comment>
<comment type="caution">
    <text evidence="5">Lacks conserved residue(s) required for the propagation of feature annotation.</text>
</comment>
<proteinExistence type="inferred from homology"/>
<reference evidence="8" key="2">
    <citation type="submission" date="2011-03" db="EMBL/GenBank/DDBJ databases">
        <title>The complete genome of Hippea maritima DSM 10411.</title>
        <authorList>
            <consortium name="US DOE Joint Genome Institute (JGI-PGF)"/>
            <person name="Lucas S."/>
            <person name="Copeland A."/>
            <person name="Lapidus A."/>
            <person name="Bruce D."/>
            <person name="Goodwin L."/>
            <person name="Pitluck S."/>
            <person name="Peters L."/>
            <person name="Kyrpides N."/>
            <person name="Mavromatis K."/>
            <person name="Pagani I."/>
            <person name="Ivanova N."/>
            <person name="Mikhailova N."/>
            <person name="Lu M."/>
            <person name="Detter J.C."/>
            <person name="Tapia R."/>
            <person name="Han C."/>
            <person name="Land M."/>
            <person name="Hauser L."/>
            <person name="Markowitz V."/>
            <person name="Cheng J.-F."/>
            <person name="Hugenholtz P."/>
            <person name="Woyke T."/>
            <person name="Wu D."/>
            <person name="Spring S."/>
            <person name="Schroeder M."/>
            <person name="Brambilla E."/>
            <person name="Klenk H.-P."/>
            <person name="Eisen J.A."/>
        </authorList>
    </citation>
    <scope>NUCLEOTIDE SEQUENCE [LARGE SCALE GENOMIC DNA]</scope>
    <source>
        <strain evidence="8">ATCC 700847 / DSM 10411 / MH2</strain>
    </source>
</reference>
<keyword evidence="5 6" id="KW-0520">NAD</keyword>
<comment type="similarity">
    <text evidence="5 6">Belongs to the complex I subunit 1 family.</text>
</comment>
<dbReference type="KEGG" id="hmr:Hipma_0237"/>
<feature type="transmembrane region" description="Helical" evidence="5">
    <location>
        <begin position="189"/>
        <end position="209"/>
    </location>
</feature>
<dbReference type="eggNOG" id="COG1005">
    <property type="taxonomic scope" value="Bacteria"/>
</dbReference>
<evidence type="ECO:0000256" key="2">
    <source>
        <dbReference type="ARBA" id="ARBA00022692"/>
    </source>
</evidence>
<evidence type="ECO:0000256" key="4">
    <source>
        <dbReference type="ARBA" id="ARBA00023136"/>
    </source>
</evidence>
<dbReference type="PROSITE" id="PS00668">
    <property type="entry name" value="COMPLEX1_ND1_2"/>
    <property type="match status" value="1"/>
</dbReference>